<keyword evidence="3" id="KW-1185">Reference proteome</keyword>
<reference evidence="2 3" key="1">
    <citation type="journal article" date="2021" name="bioRxiv">
        <title>Chromosome-scale and haplotype-resolved genome assembly of a tetraploid potato cultivar.</title>
        <authorList>
            <person name="Sun H."/>
            <person name="Jiao W.-B."/>
            <person name="Krause K."/>
            <person name="Campoy J.A."/>
            <person name="Goel M."/>
            <person name="Folz-Donahue K."/>
            <person name="Kukat C."/>
            <person name="Huettel B."/>
            <person name="Schneeberger K."/>
        </authorList>
    </citation>
    <scope>NUCLEOTIDE SEQUENCE [LARGE SCALE GENOMIC DNA]</scope>
    <source>
        <strain evidence="2">SolTubOtavaFocal</strain>
        <tissue evidence="2">Leaves</tissue>
    </source>
</reference>
<evidence type="ECO:0000259" key="1">
    <source>
        <dbReference type="Pfam" id="PF03108"/>
    </source>
</evidence>
<evidence type="ECO:0000313" key="2">
    <source>
        <dbReference type="EMBL" id="KAH0740702.1"/>
    </source>
</evidence>
<dbReference type="InterPro" id="IPR004332">
    <property type="entry name" value="Transposase_MuDR"/>
</dbReference>
<feature type="domain" description="Transposase MuDR plant" evidence="1">
    <location>
        <begin position="138"/>
        <end position="176"/>
    </location>
</feature>
<dbReference type="PANTHER" id="PTHR31973">
    <property type="entry name" value="POLYPROTEIN, PUTATIVE-RELATED"/>
    <property type="match status" value="1"/>
</dbReference>
<organism evidence="2 3">
    <name type="scientific">Solanum tuberosum</name>
    <name type="common">Potato</name>
    <dbReference type="NCBI Taxonomy" id="4113"/>
    <lineage>
        <taxon>Eukaryota</taxon>
        <taxon>Viridiplantae</taxon>
        <taxon>Streptophyta</taxon>
        <taxon>Embryophyta</taxon>
        <taxon>Tracheophyta</taxon>
        <taxon>Spermatophyta</taxon>
        <taxon>Magnoliopsida</taxon>
        <taxon>eudicotyledons</taxon>
        <taxon>Gunneridae</taxon>
        <taxon>Pentapetalae</taxon>
        <taxon>asterids</taxon>
        <taxon>lamiids</taxon>
        <taxon>Solanales</taxon>
        <taxon>Solanaceae</taxon>
        <taxon>Solanoideae</taxon>
        <taxon>Solaneae</taxon>
        <taxon>Solanum</taxon>
    </lineage>
</organism>
<sequence length="328" mass="37937">MSGYEANNVRFVDVCEEFEKNLGFTKVNQLLVTGPSRRYYLVTNDDGMRTLQYLFSKKFRVINFFAVNSFDLSVFAQNITYHTETYIVDDDVASDQESSSSEFDESDSNDYNEEELEVFSHEKRRDVTDTLENYKVLEKGQAFKDISEARRIICFYAMANRYGLRVKKTDTTRVGANANTLAHLFKRKVQYNPQLKVKRAKRLALEKLEGSFLDDYNKLEAYGQELRTSNPGSDVVINISKEALLQGKRKFLRMYICFKALKDGWKSGLRPLIGLDDGHGMTFISDMQKGLIDAKKSVFPEAKYKYCVRHIEANWCKKKRSGQSKKLM</sequence>
<name>A0ABQ7U343_SOLTU</name>
<evidence type="ECO:0000313" key="3">
    <source>
        <dbReference type="Proteomes" id="UP000826656"/>
    </source>
</evidence>
<proteinExistence type="predicted"/>
<comment type="caution">
    <text evidence="2">The sequence shown here is derived from an EMBL/GenBank/DDBJ whole genome shotgun (WGS) entry which is preliminary data.</text>
</comment>
<dbReference type="Proteomes" id="UP000826656">
    <property type="component" value="Unassembled WGS sequence"/>
</dbReference>
<accession>A0ABQ7U343</accession>
<dbReference type="PANTHER" id="PTHR31973:SF189">
    <property type="entry name" value="TRANSPOSASE, MUDR, PLANT, MULE TRANSPOSASE DOMAIN PROTEIN-RELATED"/>
    <property type="match status" value="1"/>
</dbReference>
<protein>
    <recommendedName>
        <fullName evidence="1">Transposase MuDR plant domain-containing protein</fullName>
    </recommendedName>
</protein>
<dbReference type="EMBL" id="JAIVGD010000026">
    <property type="protein sequence ID" value="KAH0740702.1"/>
    <property type="molecule type" value="Genomic_DNA"/>
</dbReference>
<gene>
    <name evidence="2" type="ORF">KY290_033745</name>
</gene>
<dbReference type="Pfam" id="PF03108">
    <property type="entry name" value="DBD_Tnp_Mut"/>
    <property type="match status" value="1"/>
</dbReference>